<dbReference type="RefSeq" id="WP_127612220.1">
    <property type="nucleotide sequence ID" value="NZ_RXOL01000002.1"/>
</dbReference>
<dbReference type="Gene3D" id="3.50.50.60">
    <property type="entry name" value="FAD/NAD(P)-binding domain"/>
    <property type="match status" value="2"/>
</dbReference>
<dbReference type="InterPro" id="IPR040131">
    <property type="entry name" value="MnmG_N"/>
</dbReference>
<evidence type="ECO:0000259" key="12">
    <source>
        <dbReference type="SMART" id="SM01228"/>
    </source>
</evidence>
<dbReference type="EMBL" id="RXOL01000002">
    <property type="protein sequence ID" value="RVQ67711.1"/>
    <property type="molecule type" value="Genomic_DNA"/>
</dbReference>
<dbReference type="OrthoDB" id="9815560at2"/>
<evidence type="ECO:0000256" key="2">
    <source>
        <dbReference type="ARBA" id="ARBA00003717"/>
    </source>
</evidence>
<dbReference type="PANTHER" id="PTHR11806:SF0">
    <property type="entry name" value="PROTEIN MTO1 HOMOLOG, MITOCHONDRIAL"/>
    <property type="match status" value="1"/>
</dbReference>
<dbReference type="GO" id="GO:0050660">
    <property type="term" value="F:flavin adenine dinucleotide binding"/>
    <property type="evidence" value="ECO:0007669"/>
    <property type="project" value="UniProtKB-UniRule"/>
</dbReference>
<dbReference type="InterPro" id="IPR020595">
    <property type="entry name" value="MnmG-rel_CS"/>
</dbReference>
<dbReference type="Pfam" id="PF13932">
    <property type="entry name" value="SAM_GIDA_C"/>
    <property type="match status" value="1"/>
</dbReference>
<name>A0A437GYG0_9SPHN</name>
<dbReference type="InterPro" id="IPR002218">
    <property type="entry name" value="MnmG-rel"/>
</dbReference>
<dbReference type="FunFam" id="3.50.50.60:FF:000002">
    <property type="entry name" value="tRNA uridine 5-carboxymethylaminomethyl modification enzyme MnmG"/>
    <property type="match status" value="1"/>
</dbReference>
<evidence type="ECO:0000313" key="14">
    <source>
        <dbReference type="Proteomes" id="UP000283003"/>
    </source>
</evidence>
<gene>
    <name evidence="11 13" type="primary">mnmG</name>
    <name evidence="11" type="synonym">gidA</name>
    <name evidence="13" type="ORF">EKN06_07215</name>
</gene>
<dbReference type="PROSITE" id="PS01280">
    <property type="entry name" value="GIDA_1"/>
    <property type="match status" value="1"/>
</dbReference>
<sequence>MSEFDVIVVGAGHAGCEAAAAAARAGARTALVTFDKGRTGAMSCNPAIGGLGKGHLVREVDAFDGLIARAADAAAIHYRMLNRSKGSAVQGPRVQADRRLFMAAIQQMVRTQENLAEIEGEVAALRFVAGRVAGVILADQTELAAKSVVLCTGTFLGGRLFRGEEVLEGGRIGEGAAHRLAEQMREADLPMQRLKTGTPPRLDGRTIDWGKLEQQPSDPERWTMSPMVSDRLNPQVFCAITRTNLATHDVIRAGLDRSPLFSGAIDARGPRYCPSIEDKIHRFADRDSHQIFLEPESLSDHLVYPNGVSTSLPTDVQLTMLRTIEGLERVAMAVPGYAVEYDHIDPRALHRSLEVRALPGLYCAGQVNGTTGYEEAAAQGLMAGLGAACAVVGKEFPKLDRANSYMAVMVDDLTLNGVTEPYRMLTARAEYRLRLRANNASSRLTPMARDVGCLGAVRAEWFANRAQRKANLDRQLGEPWTPGRLSERGAEVRKDLPSAPLADWLRFDSVHSVARNLIGGDIDDLDDELFEEVIEDARYAPYLLRQDAELRDLRSSEAVRLDSDFPYQSIAGLSREMVERLTQARPDSLSAAGRVPGITPAALSAVLVHARRMAEMG</sequence>
<dbReference type="HAMAP" id="MF_00129">
    <property type="entry name" value="MnmG_GidA"/>
    <property type="match status" value="1"/>
</dbReference>
<feature type="domain" description="tRNA uridine 5-carboxymethylaminomethyl modification enzyme C-terminal subdomain" evidence="12">
    <location>
        <begin position="537"/>
        <end position="608"/>
    </location>
</feature>
<feature type="binding site" evidence="11">
    <location>
        <begin position="269"/>
        <end position="283"/>
    </location>
    <ligand>
        <name>NAD(+)</name>
        <dbReference type="ChEBI" id="CHEBI:57540"/>
    </ligand>
</feature>
<keyword evidence="5 11" id="KW-0285">Flavoprotein</keyword>
<evidence type="ECO:0000256" key="8">
    <source>
        <dbReference type="ARBA" id="ARBA00023027"/>
    </source>
</evidence>
<evidence type="ECO:0000256" key="9">
    <source>
        <dbReference type="ARBA" id="ARBA00025948"/>
    </source>
</evidence>
<evidence type="ECO:0000313" key="13">
    <source>
        <dbReference type="EMBL" id="RVQ67711.1"/>
    </source>
</evidence>
<evidence type="ECO:0000256" key="10">
    <source>
        <dbReference type="ARBA" id="ARBA00031800"/>
    </source>
</evidence>
<dbReference type="GO" id="GO:0002098">
    <property type="term" value="P:tRNA wobble uridine modification"/>
    <property type="evidence" value="ECO:0007669"/>
    <property type="project" value="InterPro"/>
</dbReference>
<comment type="caution">
    <text evidence="11">Lacks conserved residue(s) required for the propagation of feature annotation.</text>
</comment>
<evidence type="ECO:0000256" key="1">
    <source>
        <dbReference type="ARBA" id="ARBA00001974"/>
    </source>
</evidence>
<dbReference type="Gene3D" id="1.10.150.570">
    <property type="entry name" value="GidA associated domain, C-terminal subdomain"/>
    <property type="match status" value="1"/>
</dbReference>
<evidence type="ECO:0000256" key="7">
    <source>
        <dbReference type="ARBA" id="ARBA00022827"/>
    </source>
</evidence>
<evidence type="ECO:0000256" key="5">
    <source>
        <dbReference type="ARBA" id="ARBA00022630"/>
    </source>
</evidence>
<reference evidence="13 14" key="1">
    <citation type="submission" date="2018-12" db="EMBL/GenBank/DDBJ databases">
        <title>Croceicoccus ponticola sp. nov., a lipolytic bacterium isolated from seawater.</title>
        <authorList>
            <person name="Yoon J.-H."/>
        </authorList>
    </citation>
    <scope>NUCLEOTIDE SEQUENCE [LARGE SCALE GENOMIC DNA]</scope>
    <source>
        <strain evidence="13 14">GM-16</strain>
    </source>
</reference>
<dbReference type="GO" id="GO:0005829">
    <property type="term" value="C:cytosol"/>
    <property type="evidence" value="ECO:0007669"/>
    <property type="project" value="TreeGrafter"/>
</dbReference>
<comment type="similarity">
    <text evidence="3 11">Belongs to the MnmG family.</text>
</comment>
<dbReference type="InterPro" id="IPR004416">
    <property type="entry name" value="MnmG"/>
</dbReference>
<keyword evidence="7 11" id="KW-0274">FAD</keyword>
<keyword evidence="11" id="KW-0963">Cytoplasm</keyword>
<comment type="cofactor">
    <cofactor evidence="1 11">
        <name>FAD</name>
        <dbReference type="ChEBI" id="CHEBI:57692"/>
    </cofactor>
</comment>
<evidence type="ECO:0000256" key="3">
    <source>
        <dbReference type="ARBA" id="ARBA00007653"/>
    </source>
</evidence>
<keyword evidence="14" id="KW-1185">Reference proteome</keyword>
<evidence type="ECO:0000256" key="4">
    <source>
        <dbReference type="ARBA" id="ARBA00020461"/>
    </source>
</evidence>
<protein>
    <recommendedName>
        <fullName evidence="4 11">tRNA uridine 5-carboxymethylaminomethyl modification enzyme MnmG</fullName>
    </recommendedName>
    <alternativeName>
        <fullName evidence="10 11">Glucose-inhibited division protein A</fullName>
    </alternativeName>
</protein>
<dbReference type="PANTHER" id="PTHR11806">
    <property type="entry name" value="GLUCOSE INHIBITED DIVISION PROTEIN A"/>
    <property type="match status" value="1"/>
</dbReference>
<comment type="function">
    <text evidence="2 11">NAD-binding protein involved in the addition of a carboxymethylaminomethyl (cmnm) group at the wobble position (U34) of certain tRNAs, forming tRNA-cmnm(5)s(2)U34.</text>
</comment>
<dbReference type="AlphaFoldDB" id="A0A437GYG0"/>
<dbReference type="SMART" id="SM01228">
    <property type="entry name" value="GIDA_assoc_3"/>
    <property type="match status" value="1"/>
</dbReference>
<dbReference type="InterPro" id="IPR026904">
    <property type="entry name" value="MnmG_C"/>
</dbReference>
<keyword evidence="8 11" id="KW-0520">NAD</keyword>
<accession>A0A437GYG0</accession>
<comment type="caution">
    <text evidence="13">The sequence shown here is derived from an EMBL/GenBank/DDBJ whole genome shotgun (WGS) entry which is preliminary data.</text>
</comment>
<comment type="subunit">
    <text evidence="9 11">Homodimer. Heterotetramer of two MnmE and two MnmG subunits.</text>
</comment>
<dbReference type="GO" id="GO:0030488">
    <property type="term" value="P:tRNA methylation"/>
    <property type="evidence" value="ECO:0007669"/>
    <property type="project" value="TreeGrafter"/>
</dbReference>
<keyword evidence="6 11" id="KW-0819">tRNA processing</keyword>
<dbReference type="InterPro" id="IPR036188">
    <property type="entry name" value="FAD/NAD-bd_sf"/>
</dbReference>
<organism evidence="13 14">
    <name type="scientific">Croceicoccus ponticola</name>
    <dbReference type="NCBI Taxonomy" id="2217664"/>
    <lineage>
        <taxon>Bacteria</taxon>
        <taxon>Pseudomonadati</taxon>
        <taxon>Pseudomonadota</taxon>
        <taxon>Alphaproteobacteria</taxon>
        <taxon>Sphingomonadales</taxon>
        <taxon>Erythrobacteraceae</taxon>
        <taxon>Croceicoccus</taxon>
    </lineage>
</organism>
<dbReference type="Pfam" id="PF01134">
    <property type="entry name" value="GIDA"/>
    <property type="match status" value="1"/>
</dbReference>
<evidence type="ECO:0000256" key="6">
    <source>
        <dbReference type="ARBA" id="ARBA00022694"/>
    </source>
</evidence>
<evidence type="ECO:0000256" key="11">
    <source>
        <dbReference type="HAMAP-Rule" id="MF_00129"/>
    </source>
</evidence>
<dbReference type="InterPro" id="IPR044920">
    <property type="entry name" value="MnmG_C_subdom_sf"/>
</dbReference>
<feature type="binding site" evidence="11">
    <location>
        <begin position="10"/>
        <end position="15"/>
    </location>
    <ligand>
        <name>FAD</name>
        <dbReference type="ChEBI" id="CHEBI:57692"/>
    </ligand>
</feature>
<dbReference type="SUPFAM" id="SSF51905">
    <property type="entry name" value="FAD/NAD(P)-binding domain"/>
    <property type="match status" value="1"/>
</dbReference>
<proteinExistence type="inferred from homology"/>
<dbReference type="Proteomes" id="UP000283003">
    <property type="component" value="Unassembled WGS sequence"/>
</dbReference>
<dbReference type="InterPro" id="IPR047001">
    <property type="entry name" value="MnmG_C_subdom"/>
</dbReference>
<dbReference type="NCBIfam" id="TIGR00136">
    <property type="entry name" value="mnmG_gidA"/>
    <property type="match status" value="1"/>
</dbReference>
<comment type="subcellular location">
    <subcellularLocation>
        <location evidence="11">Cytoplasm</location>
    </subcellularLocation>
</comment>